<dbReference type="Proteomes" id="UP001195483">
    <property type="component" value="Unassembled WGS sequence"/>
</dbReference>
<sequence>MTGRWWTLDPVKPDIIRPVDGNTNKGGTQQPVLVVNTKEDTTYGDVSKDAGLLFETGVTIQSGLEVTYVIAKIQDRTQCGSMAYL</sequence>
<dbReference type="AlphaFoldDB" id="A0AAE0RXC4"/>
<evidence type="ECO:0000313" key="2">
    <source>
        <dbReference type="Proteomes" id="UP001195483"/>
    </source>
</evidence>
<keyword evidence="2" id="KW-1185">Reference proteome</keyword>
<organism evidence="1 2">
    <name type="scientific">Potamilus streckersoni</name>
    <dbReference type="NCBI Taxonomy" id="2493646"/>
    <lineage>
        <taxon>Eukaryota</taxon>
        <taxon>Metazoa</taxon>
        <taxon>Spiralia</taxon>
        <taxon>Lophotrochozoa</taxon>
        <taxon>Mollusca</taxon>
        <taxon>Bivalvia</taxon>
        <taxon>Autobranchia</taxon>
        <taxon>Heteroconchia</taxon>
        <taxon>Palaeoheterodonta</taxon>
        <taxon>Unionida</taxon>
        <taxon>Unionoidea</taxon>
        <taxon>Unionidae</taxon>
        <taxon>Ambleminae</taxon>
        <taxon>Lampsilini</taxon>
        <taxon>Potamilus</taxon>
    </lineage>
</organism>
<evidence type="ECO:0000313" key="1">
    <source>
        <dbReference type="EMBL" id="KAK3581035.1"/>
    </source>
</evidence>
<accession>A0AAE0RXC4</accession>
<reference evidence="1" key="1">
    <citation type="journal article" date="2021" name="Genome Biol. Evol.">
        <title>A High-Quality Reference Genome for a Parasitic Bivalve with Doubly Uniparental Inheritance (Bivalvia: Unionida).</title>
        <authorList>
            <person name="Smith C.H."/>
        </authorList>
    </citation>
    <scope>NUCLEOTIDE SEQUENCE</scope>
    <source>
        <strain evidence="1">CHS0354</strain>
    </source>
</reference>
<proteinExistence type="predicted"/>
<comment type="caution">
    <text evidence="1">The sequence shown here is derived from an EMBL/GenBank/DDBJ whole genome shotgun (WGS) entry which is preliminary data.</text>
</comment>
<reference evidence="1" key="2">
    <citation type="journal article" date="2021" name="Genome Biol. Evol.">
        <title>Developing a high-quality reference genome for a parasitic bivalve with doubly uniparental inheritance (Bivalvia: Unionida).</title>
        <authorList>
            <person name="Smith C.H."/>
        </authorList>
    </citation>
    <scope>NUCLEOTIDE SEQUENCE</scope>
    <source>
        <strain evidence="1">CHS0354</strain>
        <tissue evidence="1">Mantle</tissue>
    </source>
</reference>
<name>A0AAE0RXC4_9BIVA</name>
<dbReference type="EMBL" id="JAEAOA010000856">
    <property type="protein sequence ID" value="KAK3581035.1"/>
    <property type="molecule type" value="Genomic_DNA"/>
</dbReference>
<reference evidence="1" key="3">
    <citation type="submission" date="2023-05" db="EMBL/GenBank/DDBJ databases">
        <authorList>
            <person name="Smith C.H."/>
        </authorList>
    </citation>
    <scope>NUCLEOTIDE SEQUENCE</scope>
    <source>
        <strain evidence="1">CHS0354</strain>
        <tissue evidence="1">Mantle</tissue>
    </source>
</reference>
<protein>
    <submittedName>
        <fullName evidence="1">Uncharacterized protein</fullName>
    </submittedName>
</protein>
<gene>
    <name evidence="1" type="ORF">CHS0354_013931</name>
</gene>